<dbReference type="RefSeq" id="WP_113606333.1">
    <property type="nucleotide sequence ID" value="NZ_POAF01000001.1"/>
</dbReference>
<name>A0A365YMN2_9MICC</name>
<evidence type="ECO:0000313" key="2">
    <source>
        <dbReference type="Proteomes" id="UP000252167"/>
    </source>
</evidence>
<protein>
    <recommendedName>
        <fullName evidence="3">Pentapeptide repeat-containing protein</fullName>
    </recommendedName>
</protein>
<reference evidence="1 2" key="1">
    <citation type="submission" date="2018-01" db="EMBL/GenBank/DDBJ databases">
        <title>Glutamicibacter soli strain NHPC-3 Whole genome sequence and assembly.</title>
        <authorList>
            <person name="Choudhury P."/>
            <person name="Gupta D."/>
            <person name="Sengupta K."/>
            <person name="Jawed A."/>
            <person name="Sultana N."/>
            <person name="Saha P."/>
        </authorList>
    </citation>
    <scope>NUCLEOTIDE SEQUENCE [LARGE SCALE GENOMIC DNA]</scope>
    <source>
        <strain evidence="1 2">NHPC-3</strain>
    </source>
</reference>
<evidence type="ECO:0008006" key="3">
    <source>
        <dbReference type="Google" id="ProtNLM"/>
    </source>
</evidence>
<keyword evidence="2" id="KW-1185">Reference proteome</keyword>
<sequence length="211" mass="22884">MPAPKIRPFILPELAEGYAGDLDAGGYLDQLRFAGLDGEIAADDVRFEQCEFSGLNADRFSLCNARVLQSELNQVSAPVLAAAGVRLDEVRISHSRFGSADLAESSVDSLLVENCKFGWLNLRGATLRDVEFRDCQFDELDLGTLQRVRFTSSRTKVLAAHQAKLSSVDLTGLEFDMVDGVTGLRGAQVTQLQLMSLAPQLADHLGIKIAG</sequence>
<dbReference type="AlphaFoldDB" id="A0A365YMN2"/>
<dbReference type="EMBL" id="POAF01000001">
    <property type="protein sequence ID" value="RBM03952.1"/>
    <property type="molecule type" value="Genomic_DNA"/>
</dbReference>
<dbReference type="Proteomes" id="UP000252167">
    <property type="component" value="Unassembled WGS sequence"/>
</dbReference>
<gene>
    <name evidence="1" type="ORF">C1H84_01195</name>
</gene>
<accession>A0A365YMN2</accession>
<organism evidence="1 2">
    <name type="scientific">Glutamicibacter soli</name>
    <dbReference type="NCBI Taxonomy" id="453836"/>
    <lineage>
        <taxon>Bacteria</taxon>
        <taxon>Bacillati</taxon>
        <taxon>Actinomycetota</taxon>
        <taxon>Actinomycetes</taxon>
        <taxon>Micrococcales</taxon>
        <taxon>Micrococcaceae</taxon>
        <taxon>Glutamicibacter</taxon>
    </lineage>
</organism>
<proteinExistence type="predicted"/>
<evidence type="ECO:0000313" key="1">
    <source>
        <dbReference type="EMBL" id="RBM03952.1"/>
    </source>
</evidence>
<dbReference type="Gene3D" id="2.160.20.80">
    <property type="entry name" value="E3 ubiquitin-protein ligase SopA"/>
    <property type="match status" value="1"/>
</dbReference>
<comment type="caution">
    <text evidence="1">The sequence shown here is derived from an EMBL/GenBank/DDBJ whole genome shotgun (WGS) entry which is preliminary data.</text>
</comment>
<dbReference type="SUPFAM" id="SSF141571">
    <property type="entry name" value="Pentapeptide repeat-like"/>
    <property type="match status" value="1"/>
</dbReference>